<dbReference type="InParanoid" id="A0A067R5I1"/>
<reference evidence="1 2" key="1">
    <citation type="journal article" date="2014" name="Nat. Commun.">
        <title>Molecular traces of alternative social organization in a termite genome.</title>
        <authorList>
            <person name="Terrapon N."/>
            <person name="Li C."/>
            <person name="Robertson H.M."/>
            <person name="Ji L."/>
            <person name="Meng X."/>
            <person name="Booth W."/>
            <person name="Chen Z."/>
            <person name="Childers C.P."/>
            <person name="Glastad K.M."/>
            <person name="Gokhale K."/>
            <person name="Gowin J."/>
            <person name="Gronenberg W."/>
            <person name="Hermansen R.A."/>
            <person name="Hu H."/>
            <person name="Hunt B.G."/>
            <person name="Huylmans A.K."/>
            <person name="Khalil S.M."/>
            <person name="Mitchell R.D."/>
            <person name="Munoz-Torres M.C."/>
            <person name="Mustard J.A."/>
            <person name="Pan H."/>
            <person name="Reese J.T."/>
            <person name="Scharf M.E."/>
            <person name="Sun F."/>
            <person name="Vogel H."/>
            <person name="Xiao J."/>
            <person name="Yang W."/>
            <person name="Yang Z."/>
            <person name="Yang Z."/>
            <person name="Zhou J."/>
            <person name="Zhu J."/>
            <person name="Brent C.S."/>
            <person name="Elsik C.G."/>
            <person name="Goodisman M.A."/>
            <person name="Liberles D.A."/>
            <person name="Roe R.M."/>
            <person name="Vargo E.L."/>
            <person name="Vilcinskas A."/>
            <person name="Wang J."/>
            <person name="Bornberg-Bauer E."/>
            <person name="Korb J."/>
            <person name="Zhang G."/>
            <person name="Liebig J."/>
        </authorList>
    </citation>
    <scope>NUCLEOTIDE SEQUENCE [LARGE SCALE GENOMIC DNA]</scope>
    <source>
        <tissue evidence="1">Whole organism</tissue>
    </source>
</reference>
<evidence type="ECO:0000313" key="1">
    <source>
        <dbReference type="EMBL" id="KDR18441.1"/>
    </source>
</evidence>
<dbReference type="EMBL" id="KK852686">
    <property type="protein sequence ID" value="KDR18441.1"/>
    <property type="molecule type" value="Genomic_DNA"/>
</dbReference>
<dbReference type="Proteomes" id="UP000027135">
    <property type="component" value="Unassembled WGS sequence"/>
</dbReference>
<dbReference type="AlphaFoldDB" id="A0A067R5I1"/>
<accession>A0A067R5I1</accession>
<sequence>MACVYDVTSERCSRCPSTRRSHSAWKQVSPEIVVLYQIGPEHTSIKLAEGESPLK</sequence>
<evidence type="ECO:0000313" key="2">
    <source>
        <dbReference type="Proteomes" id="UP000027135"/>
    </source>
</evidence>
<organism evidence="1 2">
    <name type="scientific">Zootermopsis nevadensis</name>
    <name type="common">Dampwood termite</name>
    <dbReference type="NCBI Taxonomy" id="136037"/>
    <lineage>
        <taxon>Eukaryota</taxon>
        <taxon>Metazoa</taxon>
        <taxon>Ecdysozoa</taxon>
        <taxon>Arthropoda</taxon>
        <taxon>Hexapoda</taxon>
        <taxon>Insecta</taxon>
        <taxon>Pterygota</taxon>
        <taxon>Neoptera</taxon>
        <taxon>Polyneoptera</taxon>
        <taxon>Dictyoptera</taxon>
        <taxon>Blattodea</taxon>
        <taxon>Blattoidea</taxon>
        <taxon>Termitoidae</taxon>
        <taxon>Termopsidae</taxon>
        <taxon>Zootermopsis</taxon>
    </lineage>
</organism>
<proteinExistence type="predicted"/>
<gene>
    <name evidence="1" type="ORF">L798_07443</name>
</gene>
<keyword evidence="2" id="KW-1185">Reference proteome</keyword>
<protein>
    <submittedName>
        <fullName evidence="1">Uncharacterized protein</fullName>
    </submittedName>
</protein>
<name>A0A067R5I1_ZOONE</name>